<evidence type="ECO:0000313" key="1">
    <source>
        <dbReference type="EMBL" id="KAK2080484.1"/>
    </source>
</evidence>
<dbReference type="Proteomes" id="UP001255856">
    <property type="component" value="Unassembled WGS sequence"/>
</dbReference>
<evidence type="ECO:0000313" key="2">
    <source>
        <dbReference type="Proteomes" id="UP001255856"/>
    </source>
</evidence>
<dbReference type="PANTHER" id="PTHR35754">
    <property type="entry name" value="ATP SYNTHASE SUBUNIT B"/>
    <property type="match status" value="1"/>
</dbReference>
<keyword evidence="2" id="KW-1185">Reference proteome</keyword>
<comment type="caution">
    <text evidence="1">The sequence shown here is derived from an EMBL/GenBank/DDBJ whole genome shotgun (WGS) entry which is preliminary data.</text>
</comment>
<dbReference type="PANTHER" id="PTHR35754:SF2">
    <property type="entry name" value="ATP SYNTHASE SUBUNIT B"/>
    <property type="match status" value="1"/>
</dbReference>
<dbReference type="EMBL" id="JASFZW010000001">
    <property type="protein sequence ID" value="KAK2080484.1"/>
    <property type="molecule type" value="Genomic_DNA"/>
</dbReference>
<protein>
    <submittedName>
        <fullName evidence="1">Uncharacterized protein</fullName>
    </submittedName>
</protein>
<reference evidence="1" key="1">
    <citation type="submission" date="2021-01" db="EMBL/GenBank/DDBJ databases">
        <authorList>
            <person name="Eckstrom K.M.E."/>
        </authorList>
    </citation>
    <scope>NUCLEOTIDE SEQUENCE</scope>
    <source>
        <strain evidence="1">UVCC 0001</strain>
    </source>
</reference>
<accession>A0AAD9INA2</accession>
<organism evidence="1 2">
    <name type="scientific">Prototheca wickerhamii</name>
    <dbReference type="NCBI Taxonomy" id="3111"/>
    <lineage>
        <taxon>Eukaryota</taxon>
        <taxon>Viridiplantae</taxon>
        <taxon>Chlorophyta</taxon>
        <taxon>core chlorophytes</taxon>
        <taxon>Trebouxiophyceae</taxon>
        <taxon>Chlorellales</taxon>
        <taxon>Chlorellaceae</taxon>
        <taxon>Prototheca</taxon>
    </lineage>
</organism>
<proteinExistence type="predicted"/>
<sequence>MTTLCRKRARQTIEDFVQTYLPYHGLGANHFLEWWDILVWVEGTIYGLDERNEDILAAELGVEASPAAVEEDDWLAQGIGCIKQVLRQLDLLNAEVDKELDAAHRQELLDFLRLDEWLVDIGDDLLDYEEDVLKNSFNVYRGYVRLYGDRAPLRLAEHIGGLERQHADRLALLPERLRHTFLRRRDAAAKHEDALRWVIPQPILGEAAYRREDAP</sequence>
<name>A0AAD9INA2_PROWI</name>
<gene>
    <name evidence="1" type="ORF">QBZ16_000337</name>
</gene>
<dbReference type="AlphaFoldDB" id="A0AAD9INA2"/>